<keyword evidence="5 6" id="KW-0472">Membrane</keyword>
<evidence type="ECO:0000313" key="8">
    <source>
        <dbReference type="EMBL" id="ETA80030.1"/>
    </source>
</evidence>
<protein>
    <recommendedName>
        <fullName evidence="7">Citrate transporter-like domain-containing protein</fullName>
    </recommendedName>
</protein>
<name>V7I1A8_9CLOT</name>
<keyword evidence="3 6" id="KW-0812">Transmembrane</keyword>
<evidence type="ECO:0000256" key="3">
    <source>
        <dbReference type="ARBA" id="ARBA00022692"/>
    </source>
</evidence>
<dbReference type="eggNOG" id="COG1055">
    <property type="taxonomic scope" value="Bacteria"/>
</dbReference>
<evidence type="ECO:0000256" key="5">
    <source>
        <dbReference type="ARBA" id="ARBA00023136"/>
    </source>
</evidence>
<dbReference type="STRING" id="994573.T472_0213880"/>
<feature type="transmembrane region" description="Helical" evidence="6">
    <location>
        <begin position="12"/>
        <end position="32"/>
    </location>
</feature>
<sequence>MDKIIRILKKDTVLVVSWVIALATGFVILPSAEYFSYIDFKVLAVLFSLMAVIAAIREMGVFEVVAGTLLKWTGSVRSMSLALVMLAFVSSMLITNDIALITFVPLAIEVLRRAGKGNLISVVTMLTPDW</sequence>
<evidence type="ECO:0000256" key="4">
    <source>
        <dbReference type="ARBA" id="ARBA00022989"/>
    </source>
</evidence>
<proteinExistence type="predicted"/>
<dbReference type="GO" id="GO:0016020">
    <property type="term" value="C:membrane"/>
    <property type="evidence" value="ECO:0007669"/>
    <property type="project" value="UniProtKB-SubCell"/>
</dbReference>
<dbReference type="AlphaFoldDB" id="V7I1A8"/>
<gene>
    <name evidence="8" type="ORF">T472_0213880</name>
</gene>
<dbReference type="RefSeq" id="WP_023387014.1">
    <property type="nucleotide sequence ID" value="NZ_AXUN02000192.1"/>
</dbReference>
<dbReference type="Pfam" id="PF03600">
    <property type="entry name" value="CitMHS"/>
    <property type="match status" value="1"/>
</dbReference>
<evidence type="ECO:0000256" key="6">
    <source>
        <dbReference type="SAM" id="Phobius"/>
    </source>
</evidence>
<dbReference type="OrthoDB" id="3177666at2"/>
<evidence type="ECO:0000313" key="9">
    <source>
        <dbReference type="Proteomes" id="UP000017747"/>
    </source>
</evidence>
<keyword evidence="9" id="KW-1185">Reference proteome</keyword>
<feature type="transmembrane region" description="Helical" evidence="6">
    <location>
        <begin position="44"/>
        <end position="70"/>
    </location>
</feature>
<dbReference type="Proteomes" id="UP000017747">
    <property type="component" value="Unassembled WGS sequence"/>
</dbReference>
<keyword evidence="2" id="KW-0813">Transport</keyword>
<organism evidence="8 9">
    <name type="scientific">Youngiibacter fragilis 232.1</name>
    <dbReference type="NCBI Taxonomy" id="994573"/>
    <lineage>
        <taxon>Bacteria</taxon>
        <taxon>Bacillati</taxon>
        <taxon>Bacillota</taxon>
        <taxon>Clostridia</taxon>
        <taxon>Eubacteriales</taxon>
        <taxon>Clostridiaceae</taxon>
        <taxon>Youngiibacter</taxon>
    </lineage>
</organism>
<dbReference type="GO" id="GO:0055085">
    <property type="term" value="P:transmembrane transport"/>
    <property type="evidence" value="ECO:0007669"/>
    <property type="project" value="InterPro"/>
</dbReference>
<comment type="caution">
    <text evidence="8">The sequence shown here is derived from an EMBL/GenBank/DDBJ whole genome shotgun (WGS) entry which is preliminary data.</text>
</comment>
<dbReference type="EMBL" id="AXUN02000192">
    <property type="protein sequence ID" value="ETA80030.1"/>
    <property type="molecule type" value="Genomic_DNA"/>
</dbReference>
<evidence type="ECO:0000256" key="2">
    <source>
        <dbReference type="ARBA" id="ARBA00022448"/>
    </source>
</evidence>
<keyword evidence="4 6" id="KW-1133">Transmembrane helix</keyword>
<reference evidence="8 9" key="1">
    <citation type="journal article" date="2014" name="Genome Announc.">
        <title>Genome Sequence of Youngiibacter fragilis, the Type Strain of the Genus Youngiibacter.</title>
        <authorList>
            <person name="Wawrik C.B."/>
            <person name="Callaghan A.V."/>
            <person name="Stamps B.W."/>
            <person name="Wawrik B."/>
        </authorList>
    </citation>
    <scope>NUCLEOTIDE SEQUENCE [LARGE SCALE GENOMIC DNA]</scope>
    <source>
        <strain evidence="8 9">232.1</strain>
    </source>
</reference>
<evidence type="ECO:0000256" key="1">
    <source>
        <dbReference type="ARBA" id="ARBA00004141"/>
    </source>
</evidence>
<accession>V7I1A8</accession>
<dbReference type="InterPro" id="IPR004680">
    <property type="entry name" value="Cit_transptr-like_dom"/>
</dbReference>
<evidence type="ECO:0000259" key="7">
    <source>
        <dbReference type="Pfam" id="PF03600"/>
    </source>
</evidence>
<feature type="transmembrane region" description="Helical" evidence="6">
    <location>
        <begin position="82"/>
        <end position="108"/>
    </location>
</feature>
<comment type="subcellular location">
    <subcellularLocation>
        <location evidence="1">Membrane</location>
        <topology evidence="1">Multi-pass membrane protein</topology>
    </subcellularLocation>
</comment>
<feature type="domain" description="Citrate transporter-like" evidence="7">
    <location>
        <begin position="14"/>
        <end position="122"/>
    </location>
</feature>